<keyword evidence="3" id="KW-1185">Reference proteome</keyword>
<protein>
    <submittedName>
        <fullName evidence="2">DUF5819 family protein</fullName>
    </submittedName>
</protein>
<dbReference type="EMBL" id="JBFMIA010000010">
    <property type="protein sequence ID" value="MEW9502416.1"/>
    <property type="molecule type" value="Genomic_DNA"/>
</dbReference>
<dbReference type="Pfam" id="PF19136">
    <property type="entry name" value="DUF5819"/>
    <property type="match status" value="1"/>
</dbReference>
<feature type="chain" id="PRO_5045532727" evidence="1">
    <location>
        <begin position="23"/>
        <end position="220"/>
    </location>
</feature>
<evidence type="ECO:0000313" key="3">
    <source>
        <dbReference type="Proteomes" id="UP001556040"/>
    </source>
</evidence>
<accession>A0ABV3Q5K1</accession>
<dbReference type="InterPro" id="IPR043857">
    <property type="entry name" value="DUF5819"/>
</dbReference>
<gene>
    <name evidence="2" type="ORF">AB1471_11485</name>
</gene>
<dbReference type="Proteomes" id="UP001556040">
    <property type="component" value="Unassembled WGS sequence"/>
</dbReference>
<reference evidence="2 3" key="1">
    <citation type="journal article" date="1979" name="Int. J. Syst. Evol. Microbiol.">
        <title>Bacillus globisporus subsp. marinus subsp. nov.</title>
        <authorList>
            <person name="Liu H."/>
        </authorList>
    </citation>
    <scope>NUCLEOTIDE SEQUENCE [LARGE SCALE GENOMIC DNA]</scope>
    <source>
        <strain evidence="2 3">DSM 1297</strain>
    </source>
</reference>
<evidence type="ECO:0000256" key="1">
    <source>
        <dbReference type="SAM" id="SignalP"/>
    </source>
</evidence>
<comment type="caution">
    <text evidence="2">The sequence shown here is derived from an EMBL/GenBank/DDBJ whole genome shotgun (WGS) entry which is preliminary data.</text>
</comment>
<dbReference type="RefSeq" id="WP_367779970.1">
    <property type="nucleotide sequence ID" value="NZ_JBFMIA010000010.1"/>
</dbReference>
<feature type="signal peptide" evidence="1">
    <location>
        <begin position="1"/>
        <end position="22"/>
    </location>
</feature>
<sequence length="220" mass="25954">MWKKVVGGFLCLLFVIHFSVTAVHNTHANPLQVKYNKQLSFYIDPLFTQNWRLFAPTPMTSNNYFYVKAKLDNGNESRTTDWIDLVQYMYEKNNDNRFTPYNKLIRIPRGAYALIGEKDETVRKILNKVNEGELDEEEYEHLIENERDKLTEEKAIDLLNKFAEAHLISFFPENEIVEFKVLLVESEPVPFSKNGTENFENAEKYREFDWTKPQGIIPLF</sequence>
<evidence type="ECO:0000313" key="2">
    <source>
        <dbReference type="EMBL" id="MEW9502416.1"/>
    </source>
</evidence>
<keyword evidence="1" id="KW-0732">Signal</keyword>
<proteinExistence type="predicted"/>
<organism evidence="2 3">
    <name type="scientific">Jeotgalibacillus marinus</name>
    <dbReference type="NCBI Taxonomy" id="86667"/>
    <lineage>
        <taxon>Bacteria</taxon>
        <taxon>Bacillati</taxon>
        <taxon>Bacillota</taxon>
        <taxon>Bacilli</taxon>
        <taxon>Bacillales</taxon>
        <taxon>Caryophanaceae</taxon>
        <taxon>Jeotgalibacillus</taxon>
    </lineage>
</organism>
<name>A0ABV3Q5K1_9BACL</name>